<dbReference type="WBParaSite" id="SPAL_0001114000.1">
    <property type="protein sequence ID" value="SPAL_0001114000.1"/>
    <property type="gene ID" value="SPAL_0001114000"/>
</dbReference>
<dbReference type="AlphaFoldDB" id="A0A0N5BZF0"/>
<sequence length="162" mass="17639">MTIVRCGKQVIPCPICSKKFRAKVPITDVEDTILMLEESDNEDLMNTDYDTDDDVVNFLSLSRIRGNTAPALVAAPVTAPVTAPVAAPVTASVVDAPVADSLVNQYEPMNFSFDSSAPDVITDTPTVESNPNDSLMKANWIETFILKFLYKTPFSDSTMESV</sequence>
<accession>A0A0N5BZF0</accession>
<dbReference type="Proteomes" id="UP000046392">
    <property type="component" value="Unplaced"/>
</dbReference>
<evidence type="ECO:0000313" key="1">
    <source>
        <dbReference type="Proteomes" id="UP000046392"/>
    </source>
</evidence>
<keyword evidence="1" id="KW-1185">Reference proteome</keyword>
<name>A0A0N5BZF0_STREA</name>
<proteinExistence type="predicted"/>
<evidence type="ECO:0000313" key="2">
    <source>
        <dbReference type="WBParaSite" id="SPAL_0001114000.1"/>
    </source>
</evidence>
<reference evidence="2" key="1">
    <citation type="submission" date="2017-02" db="UniProtKB">
        <authorList>
            <consortium name="WormBaseParasite"/>
        </authorList>
    </citation>
    <scope>IDENTIFICATION</scope>
</reference>
<protein>
    <submittedName>
        <fullName evidence="2">E3 SUMO-protein ligase NSE2</fullName>
    </submittedName>
</protein>
<organism evidence="1 2">
    <name type="scientific">Strongyloides papillosus</name>
    <name type="common">Intestinal threadworm</name>
    <dbReference type="NCBI Taxonomy" id="174720"/>
    <lineage>
        <taxon>Eukaryota</taxon>
        <taxon>Metazoa</taxon>
        <taxon>Ecdysozoa</taxon>
        <taxon>Nematoda</taxon>
        <taxon>Chromadorea</taxon>
        <taxon>Rhabditida</taxon>
        <taxon>Tylenchina</taxon>
        <taxon>Panagrolaimomorpha</taxon>
        <taxon>Strongyloidoidea</taxon>
        <taxon>Strongyloididae</taxon>
        <taxon>Strongyloides</taxon>
    </lineage>
</organism>